<protein>
    <submittedName>
        <fullName evidence="2">Uncharacterized protein</fullName>
    </submittedName>
</protein>
<reference evidence="2" key="1">
    <citation type="submission" date="2022-10" db="EMBL/GenBank/DDBJ databases">
        <title>Genome sequences of endogenous nimaviruses in decapod crustaceans.</title>
        <authorList>
            <person name="Kawato S."/>
            <person name="Nozaki R."/>
            <person name="Kondo H."/>
            <person name="Hirono I."/>
        </authorList>
    </citation>
    <scope>NUCLEOTIDE SEQUENCE</scope>
    <source>
        <strain evidence="2">Tokushima2020</strain>
    </source>
</reference>
<evidence type="ECO:0000256" key="1">
    <source>
        <dbReference type="SAM" id="Phobius"/>
    </source>
</evidence>
<evidence type="ECO:0000313" key="2">
    <source>
        <dbReference type="EMBL" id="BDT62759.1"/>
    </source>
</evidence>
<accession>A0A9C7BZP6</accession>
<name>A0A9C7BZP6_9VIRU</name>
<keyword evidence="1" id="KW-1133">Transmembrane helix</keyword>
<feature type="transmembrane region" description="Helical" evidence="1">
    <location>
        <begin position="431"/>
        <end position="454"/>
    </location>
</feature>
<proteinExistence type="predicted"/>
<keyword evidence="1" id="KW-0472">Membrane</keyword>
<sequence length="492" mass="56942">MKYYNSIKFSITLQLGIILTCLNATIVTSTTVKSPSSSFFDEQIIDQNFKITNIYKRETLNLIVDDPYYPSYIFTDNLTTTKYNNKGIFNNIQVPSNIPISLYCLSCEKKKNIIIRDDNVNSFPQPYAYMKFNKTEYMTVLQSKFHINSDDYRCAVVLSTFPKGLNQGEKIWANCGSGDGGSSNYSTIKNDNDTNTTNIKNNNNNNNKNSAFVIVEALNNPSVFEKRLIRFIPKKTKHLACFDRTLDETNYDKSDSSSNDNKNNIVYNKNDYIISWGRISRYDQRSKKIILQDITENNIDYIINNNGSERLLNYTILPIIENGLYLSVSNQVIVKDLMEYAFGVEVICFKYRHKYPNNVTVIIWKNCPSDPNIISLPVPANSNYYYPRIKYSLIKTPFFIKYFWESLDNNKKNNNDILQFVFNDLFSYSDITIMLIVTTVMCILLLVYIIYILFNRNKSSKFATKNNDDNNVKSAKIDFNNTLSNMHVNSTF</sequence>
<keyword evidence="1" id="KW-0812">Transmembrane</keyword>
<organism evidence="2">
    <name type="scientific">Metapenaeus joyneri majanivirus</name>
    <dbReference type="NCBI Taxonomy" id="2984280"/>
    <lineage>
        <taxon>Viruses</taxon>
        <taxon>Viruses incertae sedis</taxon>
        <taxon>Naldaviricetes</taxon>
        <taxon>Nimaviridae</taxon>
    </lineage>
</organism>
<dbReference type="EMBL" id="LC738878">
    <property type="protein sequence ID" value="BDT62759.1"/>
    <property type="molecule type" value="Genomic_DNA"/>
</dbReference>